<evidence type="ECO:0000313" key="1">
    <source>
        <dbReference type="EMBL" id="CAB4144921.1"/>
    </source>
</evidence>
<organism evidence="1">
    <name type="scientific">uncultured Caudovirales phage</name>
    <dbReference type="NCBI Taxonomy" id="2100421"/>
    <lineage>
        <taxon>Viruses</taxon>
        <taxon>Duplodnaviria</taxon>
        <taxon>Heunggongvirae</taxon>
        <taxon>Uroviricota</taxon>
        <taxon>Caudoviricetes</taxon>
        <taxon>Peduoviridae</taxon>
        <taxon>Maltschvirus</taxon>
        <taxon>Maltschvirus maltsch</taxon>
    </lineage>
</organism>
<name>A0A6J5MFD9_9CAUD</name>
<proteinExistence type="predicted"/>
<reference evidence="1" key="1">
    <citation type="submission" date="2020-04" db="EMBL/GenBank/DDBJ databases">
        <authorList>
            <person name="Chiriac C."/>
            <person name="Salcher M."/>
            <person name="Ghai R."/>
            <person name="Kavagutti S V."/>
        </authorList>
    </citation>
    <scope>NUCLEOTIDE SEQUENCE</scope>
</reference>
<sequence length="48" mass="5659">MTIYAVKGWTEKEHLEWLLSFDGETDKCPICEETWCDASCEETEEEEN</sequence>
<gene>
    <name evidence="3" type="ORF">UFOVP1296_6</name>
    <name evidence="1" type="ORF">UFOVP471_88</name>
    <name evidence="2" type="ORF">UFOVP890_6</name>
</gene>
<dbReference type="EMBL" id="LR796438">
    <property type="protein sequence ID" value="CAB4144921.1"/>
    <property type="molecule type" value="Genomic_DNA"/>
</dbReference>
<accession>A0A6J5MFD9</accession>
<evidence type="ECO:0000313" key="3">
    <source>
        <dbReference type="EMBL" id="CAB4195328.1"/>
    </source>
</evidence>
<dbReference type="EMBL" id="LR796845">
    <property type="protein sequence ID" value="CAB4169315.1"/>
    <property type="molecule type" value="Genomic_DNA"/>
</dbReference>
<protein>
    <submittedName>
        <fullName evidence="1">Uncharacterized protein</fullName>
    </submittedName>
</protein>
<evidence type="ECO:0000313" key="2">
    <source>
        <dbReference type="EMBL" id="CAB4169315.1"/>
    </source>
</evidence>
<dbReference type="EMBL" id="LR797240">
    <property type="protein sequence ID" value="CAB4195328.1"/>
    <property type="molecule type" value="Genomic_DNA"/>
</dbReference>